<evidence type="ECO:0000259" key="6">
    <source>
        <dbReference type="Pfam" id="PF01699"/>
    </source>
</evidence>
<keyword evidence="2 5" id="KW-0812">Transmembrane</keyword>
<evidence type="ECO:0000256" key="3">
    <source>
        <dbReference type="ARBA" id="ARBA00022989"/>
    </source>
</evidence>
<evidence type="ECO:0000256" key="4">
    <source>
        <dbReference type="ARBA" id="ARBA00023136"/>
    </source>
</evidence>
<evidence type="ECO:0000313" key="7">
    <source>
        <dbReference type="EMBL" id="AEH07316.1"/>
    </source>
</evidence>
<feature type="transmembrane region" description="Helical" evidence="5">
    <location>
        <begin position="216"/>
        <end position="238"/>
    </location>
</feature>
<dbReference type="PANTHER" id="PTHR10846">
    <property type="entry name" value="SODIUM/POTASSIUM/CALCIUM EXCHANGER"/>
    <property type="match status" value="1"/>
</dbReference>
<accession>F8ALT5</accession>
<dbReference type="GO" id="GO:0005886">
    <property type="term" value="C:plasma membrane"/>
    <property type="evidence" value="ECO:0007669"/>
    <property type="project" value="TreeGrafter"/>
</dbReference>
<proteinExistence type="predicted"/>
<evidence type="ECO:0000256" key="1">
    <source>
        <dbReference type="ARBA" id="ARBA00004141"/>
    </source>
</evidence>
<dbReference type="KEGG" id="mok:Metok_1351"/>
<organism evidence="7 8">
    <name type="scientific">Methanothermococcus okinawensis (strain DSM 14208 / JCM 11175 / IH1)</name>
    <dbReference type="NCBI Taxonomy" id="647113"/>
    <lineage>
        <taxon>Archaea</taxon>
        <taxon>Methanobacteriati</taxon>
        <taxon>Methanobacteriota</taxon>
        <taxon>Methanomada group</taxon>
        <taxon>Methanococci</taxon>
        <taxon>Methanococcales</taxon>
        <taxon>Methanococcaceae</taxon>
        <taxon>Methanothermococcus</taxon>
    </lineage>
</organism>
<dbReference type="STRING" id="647113.Metok_1351"/>
<keyword evidence="4 5" id="KW-0472">Membrane</keyword>
<dbReference type="GO" id="GO:0006874">
    <property type="term" value="P:intracellular calcium ion homeostasis"/>
    <property type="evidence" value="ECO:0007669"/>
    <property type="project" value="TreeGrafter"/>
</dbReference>
<feature type="transmembrane region" description="Helical" evidence="5">
    <location>
        <begin position="178"/>
        <end position="196"/>
    </location>
</feature>
<feature type="domain" description="Sodium/calcium exchanger membrane region" evidence="6">
    <location>
        <begin position="181"/>
        <end position="342"/>
    </location>
</feature>
<dbReference type="Proteomes" id="UP000009296">
    <property type="component" value="Chromosome"/>
</dbReference>
<dbReference type="Pfam" id="PF01699">
    <property type="entry name" value="Na_Ca_ex"/>
    <property type="match status" value="2"/>
</dbReference>
<feature type="transmembrane region" description="Helical" evidence="5">
    <location>
        <begin position="9"/>
        <end position="35"/>
    </location>
</feature>
<protein>
    <submittedName>
        <fullName evidence="7">Na+/Ca+ antiporter, CaCA family</fullName>
    </submittedName>
</protein>
<sequence>MFFTLFYKFFLFGEIVEILLSIFILLMGLLLLNYGSDWFVLGSSRIAKYLNVSDFVIGATIVAFGTSLPEIITSVYASYAHLPGIAVGNSLGSCIANIGLILGISALISPVIVKHSSILKNSYIYLIYTIILFIIGYNGFGFVDGLILFVLLLGYILYTIKNGETPNVEEESSKKMSIITAVIYTIVGLLAVIIGSELFVDGAKDISTFLGVSDKIIGFTLVAFGTSLPELVVSITAIRRKLGDIVLGNVIGSNMANIGCALAFSGMICYIPPVKFEMEVNLILVILMVAYMSKNLIIDMVKNRINKTNTTNITKIMKNFKYSKIGRIEGLSLILIYMLFILKLSNII</sequence>
<dbReference type="OrthoDB" id="142185at2157"/>
<comment type="subcellular location">
    <subcellularLocation>
        <location evidence="1">Membrane</location>
        <topology evidence="1">Multi-pass membrane protein</topology>
    </subcellularLocation>
</comment>
<evidence type="ECO:0000313" key="8">
    <source>
        <dbReference type="Proteomes" id="UP000009296"/>
    </source>
</evidence>
<feature type="transmembrane region" description="Helical" evidence="5">
    <location>
        <begin position="245"/>
        <end position="268"/>
    </location>
</feature>
<dbReference type="GO" id="GO:0008273">
    <property type="term" value="F:calcium, potassium:sodium antiporter activity"/>
    <property type="evidence" value="ECO:0007669"/>
    <property type="project" value="TreeGrafter"/>
</dbReference>
<feature type="transmembrane region" description="Helical" evidence="5">
    <location>
        <begin position="55"/>
        <end position="79"/>
    </location>
</feature>
<feature type="transmembrane region" description="Helical" evidence="5">
    <location>
        <begin position="91"/>
        <end position="113"/>
    </location>
</feature>
<dbReference type="Gene3D" id="1.20.1420.30">
    <property type="entry name" value="NCX, central ion-binding region"/>
    <property type="match status" value="1"/>
</dbReference>
<keyword evidence="8" id="KW-1185">Reference proteome</keyword>
<dbReference type="EMBL" id="CP002792">
    <property type="protein sequence ID" value="AEH07316.1"/>
    <property type="molecule type" value="Genomic_DNA"/>
</dbReference>
<feature type="transmembrane region" description="Helical" evidence="5">
    <location>
        <begin position="280"/>
        <end position="297"/>
    </location>
</feature>
<evidence type="ECO:0000256" key="2">
    <source>
        <dbReference type="ARBA" id="ARBA00022692"/>
    </source>
</evidence>
<dbReference type="AlphaFoldDB" id="F8ALT5"/>
<feature type="transmembrane region" description="Helical" evidence="5">
    <location>
        <begin position="125"/>
        <end position="158"/>
    </location>
</feature>
<reference evidence="7" key="1">
    <citation type="submission" date="2011-05" db="EMBL/GenBank/DDBJ databases">
        <title>Complete sequence of chromosome of Methanothermococcus okinawensis IH1.</title>
        <authorList>
            <consortium name="US DOE Joint Genome Institute"/>
            <person name="Lucas S."/>
            <person name="Han J."/>
            <person name="Lapidus A."/>
            <person name="Cheng J.-F."/>
            <person name="Goodwin L."/>
            <person name="Pitluck S."/>
            <person name="Peters L."/>
            <person name="Mikhailova N."/>
            <person name="Held B."/>
            <person name="Han C."/>
            <person name="Tapia R."/>
            <person name="Land M."/>
            <person name="Hauser L."/>
            <person name="Kyrpides N."/>
            <person name="Ivanova N."/>
            <person name="Pagani I."/>
            <person name="Sieprawska-Lupa M."/>
            <person name="Takai K."/>
            <person name="Miyazaki J."/>
            <person name="Whitman W."/>
            <person name="Woyke T."/>
        </authorList>
    </citation>
    <scope>NUCLEOTIDE SEQUENCE [LARGE SCALE GENOMIC DNA]</scope>
    <source>
        <strain evidence="7">IH1</strain>
    </source>
</reference>
<dbReference type="PANTHER" id="PTHR10846:SF8">
    <property type="entry name" value="INNER MEMBRANE PROTEIN YRBG"/>
    <property type="match status" value="1"/>
</dbReference>
<feature type="domain" description="Sodium/calcium exchanger membrane region" evidence="6">
    <location>
        <begin position="21"/>
        <end position="160"/>
    </location>
</feature>
<dbReference type="InterPro" id="IPR004837">
    <property type="entry name" value="NaCa_Exmemb"/>
</dbReference>
<gene>
    <name evidence="7" type="ordered locus">Metok_1351</name>
</gene>
<name>F8ALT5_METOI</name>
<keyword evidence="3 5" id="KW-1133">Transmembrane helix</keyword>
<feature type="transmembrane region" description="Helical" evidence="5">
    <location>
        <begin position="325"/>
        <end position="342"/>
    </location>
</feature>
<dbReference type="RefSeq" id="WP_013867498.1">
    <property type="nucleotide sequence ID" value="NC_015636.1"/>
</dbReference>
<dbReference type="NCBIfam" id="TIGR00367">
    <property type="entry name" value="calcium/sodium antiporter"/>
    <property type="match status" value="1"/>
</dbReference>
<dbReference type="GeneID" id="10773507"/>
<evidence type="ECO:0000256" key="5">
    <source>
        <dbReference type="SAM" id="Phobius"/>
    </source>
</evidence>
<dbReference type="InterPro" id="IPR004481">
    <property type="entry name" value="K/Na/Ca-exchanger"/>
</dbReference>
<dbReference type="eggNOG" id="arCOG02881">
    <property type="taxonomic scope" value="Archaea"/>
</dbReference>
<dbReference type="InterPro" id="IPR044880">
    <property type="entry name" value="NCX_ion-bd_dom_sf"/>
</dbReference>
<dbReference type="GO" id="GO:0005262">
    <property type="term" value="F:calcium channel activity"/>
    <property type="evidence" value="ECO:0007669"/>
    <property type="project" value="TreeGrafter"/>
</dbReference>
<dbReference type="HOGENOM" id="CLU_007948_0_1_2"/>